<proteinExistence type="predicted"/>
<evidence type="ECO:0000313" key="2">
    <source>
        <dbReference type="Proteomes" id="UP000254487"/>
    </source>
</evidence>
<accession>A0A378UEV7</accession>
<name>A0A378UEV7_KLEPO</name>
<dbReference type="Pfam" id="PF06290">
    <property type="entry name" value="PsiB"/>
    <property type="match status" value="1"/>
</dbReference>
<sequence>MTECRPAGRHLGDTHAHYSDPDVLKTMSCDEFEDWRDSGEDFRRELTHAVMRDLSCPENWDVNGEYRNEFGGFFPVQVRFTPSHGNFHLAVCSPGAISPVWMVVFVPASGRPFSVIRALSGWQPELVSHTISLTARLDADGYSQASIISILAAEGAA</sequence>
<dbReference type="AlphaFoldDB" id="A0A378UEV7"/>
<dbReference type="Proteomes" id="UP000254487">
    <property type="component" value="Unassembled WGS sequence"/>
</dbReference>
<dbReference type="EMBL" id="UGLW01000004">
    <property type="protein sequence ID" value="STZ75011.1"/>
    <property type="molecule type" value="Genomic_DNA"/>
</dbReference>
<gene>
    <name evidence="1" type="primary">psiB</name>
    <name evidence="1" type="ORF">NCTC10313_07197</name>
</gene>
<organism evidence="1 2">
    <name type="scientific">Klebsiella pneumoniae subsp. ozaenae</name>
    <dbReference type="NCBI Taxonomy" id="574"/>
    <lineage>
        <taxon>Bacteria</taxon>
        <taxon>Pseudomonadati</taxon>
        <taxon>Pseudomonadota</taxon>
        <taxon>Gammaproteobacteria</taxon>
        <taxon>Enterobacterales</taxon>
        <taxon>Enterobacteriaceae</taxon>
        <taxon>Klebsiella/Raoultella group</taxon>
        <taxon>Klebsiella</taxon>
        <taxon>Klebsiella pneumoniae complex</taxon>
    </lineage>
</organism>
<dbReference type="NCBIfam" id="NF010255">
    <property type="entry name" value="PRK13701.1"/>
    <property type="match status" value="1"/>
</dbReference>
<dbReference type="InterPro" id="IPR009385">
    <property type="entry name" value="Plasmid_inh_PsiB"/>
</dbReference>
<reference evidence="1 2" key="1">
    <citation type="submission" date="2018-06" db="EMBL/GenBank/DDBJ databases">
        <authorList>
            <consortium name="Pathogen Informatics"/>
            <person name="Doyle S."/>
        </authorList>
    </citation>
    <scope>NUCLEOTIDE SEQUENCE [LARGE SCALE GENOMIC DNA]</scope>
    <source>
        <strain evidence="1 2">NCTC10313</strain>
    </source>
</reference>
<dbReference type="InterPro" id="IPR038131">
    <property type="entry name" value="PsiB-like_sf"/>
</dbReference>
<protein>
    <submittedName>
        <fullName evidence="1">PsiB</fullName>
    </submittedName>
</protein>
<dbReference type="Gene3D" id="3.40.50.11880">
    <property type="entry name" value="Plasmid SOS inhibition protein"/>
    <property type="match status" value="1"/>
</dbReference>
<evidence type="ECO:0000313" key="1">
    <source>
        <dbReference type="EMBL" id="STZ75011.1"/>
    </source>
</evidence>